<dbReference type="PANTHER" id="PTHR33164">
    <property type="entry name" value="TRANSCRIPTIONAL REGULATOR, MARR FAMILY"/>
    <property type="match status" value="1"/>
</dbReference>
<dbReference type="AlphaFoldDB" id="A0A1M6WNH3"/>
<evidence type="ECO:0000259" key="1">
    <source>
        <dbReference type="PROSITE" id="PS50995"/>
    </source>
</evidence>
<dbReference type="RefSeq" id="WP_073458498.1">
    <property type="nucleotide sequence ID" value="NZ_CALGVN010000033.1"/>
</dbReference>
<reference evidence="2 3" key="1">
    <citation type="submission" date="2016-11" db="EMBL/GenBank/DDBJ databases">
        <authorList>
            <person name="Jaros S."/>
            <person name="Januszkiewicz K."/>
            <person name="Wedrychowicz H."/>
        </authorList>
    </citation>
    <scope>NUCLEOTIDE SEQUENCE [LARGE SCALE GENOMIC DNA]</scope>
    <source>
        <strain evidence="2 3">DSM 43832</strain>
    </source>
</reference>
<dbReference type="OrthoDB" id="3577304at2"/>
<dbReference type="GO" id="GO:0003677">
    <property type="term" value="F:DNA binding"/>
    <property type="evidence" value="ECO:0007669"/>
    <property type="project" value="UniProtKB-KW"/>
</dbReference>
<dbReference type="PROSITE" id="PS50995">
    <property type="entry name" value="HTH_MARR_2"/>
    <property type="match status" value="1"/>
</dbReference>
<sequence>MPKQEWIERAARAAAAFGTGRDMFDEVAARVLGLNRTDLRILSAAHAAGTLSAGALATQVGLSPAATTEAVQRLIARGYLTRDTDPADRRRAVIATSGRGAQLIEQVYAPLHAAGLAILEDYTEDELRLITGFLERGRQLQVDHAARVRALQAETQALP</sequence>
<evidence type="ECO:0000313" key="3">
    <source>
        <dbReference type="Proteomes" id="UP000184363"/>
    </source>
</evidence>
<dbReference type="SMART" id="SM00347">
    <property type="entry name" value="HTH_MARR"/>
    <property type="match status" value="1"/>
</dbReference>
<dbReference type="InterPro" id="IPR036388">
    <property type="entry name" value="WH-like_DNA-bd_sf"/>
</dbReference>
<dbReference type="SUPFAM" id="SSF46785">
    <property type="entry name" value="Winged helix' DNA-binding domain"/>
    <property type="match status" value="1"/>
</dbReference>
<keyword evidence="3" id="KW-1185">Reference proteome</keyword>
<dbReference type="PANTHER" id="PTHR33164:SF106">
    <property type="entry name" value="TRANSCRIPTIONAL REGULATORY PROTEIN"/>
    <property type="match status" value="1"/>
</dbReference>
<dbReference type="STRING" id="1848.SAMN05443637_11521"/>
<dbReference type="GO" id="GO:0003700">
    <property type="term" value="F:DNA-binding transcription factor activity"/>
    <property type="evidence" value="ECO:0007669"/>
    <property type="project" value="InterPro"/>
</dbReference>
<accession>A0A1M6WNH3</accession>
<dbReference type="InterPro" id="IPR036390">
    <property type="entry name" value="WH_DNA-bd_sf"/>
</dbReference>
<evidence type="ECO:0000313" key="2">
    <source>
        <dbReference type="EMBL" id="SHK95320.1"/>
    </source>
</evidence>
<name>A0A1M6WNH3_PSETH</name>
<dbReference type="Pfam" id="PF01047">
    <property type="entry name" value="MarR"/>
    <property type="match status" value="1"/>
</dbReference>
<dbReference type="Gene3D" id="1.10.10.10">
    <property type="entry name" value="Winged helix-like DNA-binding domain superfamily/Winged helix DNA-binding domain"/>
    <property type="match status" value="1"/>
</dbReference>
<feature type="domain" description="HTH marR-type" evidence="1">
    <location>
        <begin position="3"/>
        <end position="139"/>
    </location>
</feature>
<dbReference type="EMBL" id="FRAP01000015">
    <property type="protein sequence ID" value="SHK95320.1"/>
    <property type="molecule type" value="Genomic_DNA"/>
</dbReference>
<gene>
    <name evidence="2" type="ORF">SAMN05443637_11521</name>
</gene>
<keyword evidence="2" id="KW-0238">DNA-binding</keyword>
<proteinExistence type="predicted"/>
<dbReference type="InterPro" id="IPR000835">
    <property type="entry name" value="HTH_MarR-typ"/>
</dbReference>
<organism evidence="2 3">
    <name type="scientific">Pseudonocardia thermophila</name>
    <dbReference type="NCBI Taxonomy" id="1848"/>
    <lineage>
        <taxon>Bacteria</taxon>
        <taxon>Bacillati</taxon>
        <taxon>Actinomycetota</taxon>
        <taxon>Actinomycetes</taxon>
        <taxon>Pseudonocardiales</taxon>
        <taxon>Pseudonocardiaceae</taxon>
        <taxon>Pseudonocardia</taxon>
    </lineage>
</organism>
<dbReference type="InterPro" id="IPR039422">
    <property type="entry name" value="MarR/SlyA-like"/>
</dbReference>
<dbReference type="Proteomes" id="UP000184363">
    <property type="component" value="Unassembled WGS sequence"/>
</dbReference>
<protein>
    <submittedName>
        <fullName evidence="2">DNA-binding transcriptional regulator, MarR family</fullName>
    </submittedName>
</protein>
<dbReference type="GO" id="GO:0006950">
    <property type="term" value="P:response to stress"/>
    <property type="evidence" value="ECO:0007669"/>
    <property type="project" value="TreeGrafter"/>
</dbReference>